<dbReference type="PROSITE" id="PS51720">
    <property type="entry name" value="G_AIG1"/>
    <property type="match status" value="1"/>
</dbReference>
<organism evidence="5 6">
    <name type="scientific">Lottia gigantea</name>
    <name type="common">Giant owl limpet</name>
    <dbReference type="NCBI Taxonomy" id="225164"/>
    <lineage>
        <taxon>Eukaryota</taxon>
        <taxon>Metazoa</taxon>
        <taxon>Spiralia</taxon>
        <taxon>Lophotrochozoa</taxon>
        <taxon>Mollusca</taxon>
        <taxon>Gastropoda</taxon>
        <taxon>Patellogastropoda</taxon>
        <taxon>Lottioidea</taxon>
        <taxon>Lottiidae</taxon>
        <taxon>Lottia</taxon>
    </lineage>
</organism>
<keyword evidence="3" id="KW-0342">GTP-binding</keyword>
<dbReference type="EMBL" id="KB202283">
    <property type="protein sequence ID" value="ESO91217.1"/>
    <property type="molecule type" value="Genomic_DNA"/>
</dbReference>
<evidence type="ECO:0000256" key="2">
    <source>
        <dbReference type="ARBA" id="ARBA00022741"/>
    </source>
</evidence>
<sequence>SLVLVGKTGMGKSSLGNSLLCHSGPGEKPFKSKKSAGSITKQCERKRATLGDGTLLTIVDTPGLFDTSVPNGQTINEIIKCISLSTPGPHAILFVLNLRRFTEEEIKTVDILKRLFGTEAMKYIVVVFTGKDELDDVEDDDDIKTIQDFVKNGPDYLRKFVRECNMRYVGIANKPSSPTHCSDVKDVMTLIYKTMEVNGDQVYSQEAF</sequence>
<proteinExistence type="inferred from homology"/>
<dbReference type="OMA" id="TENMHRK"/>
<dbReference type="InterPro" id="IPR006703">
    <property type="entry name" value="G_AIG1"/>
</dbReference>
<name>V4A3B6_LOTGI</name>
<dbReference type="Gene3D" id="3.40.50.300">
    <property type="entry name" value="P-loop containing nucleotide triphosphate hydrolases"/>
    <property type="match status" value="1"/>
</dbReference>
<dbReference type="Proteomes" id="UP000030746">
    <property type="component" value="Unassembled WGS sequence"/>
</dbReference>
<dbReference type="PANTHER" id="PTHR10903">
    <property type="entry name" value="GTPASE, IMAP FAMILY MEMBER-RELATED"/>
    <property type="match status" value="1"/>
</dbReference>
<dbReference type="PANTHER" id="PTHR10903:SF184">
    <property type="entry name" value="GTP-BINDING PROTEIN A"/>
    <property type="match status" value="1"/>
</dbReference>
<dbReference type="HOGENOM" id="CLU_010468_3_3_1"/>
<feature type="domain" description="AIG1-type G" evidence="4">
    <location>
        <begin position="1"/>
        <end position="208"/>
    </location>
</feature>
<dbReference type="GO" id="GO:0005525">
    <property type="term" value="F:GTP binding"/>
    <property type="evidence" value="ECO:0007669"/>
    <property type="project" value="UniProtKB-KW"/>
</dbReference>
<keyword evidence="2" id="KW-0547">Nucleotide-binding</keyword>
<dbReference type="InterPro" id="IPR045058">
    <property type="entry name" value="GIMA/IAN/Toc"/>
</dbReference>
<keyword evidence="6" id="KW-1185">Reference proteome</keyword>
<dbReference type="GeneID" id="20251823"/>
<dbReference type="FunFam" id="3.40.50.300:FF:000366">
    <property type="entry name" value="GTPase, IMAP family member 2"/>
    <property type="match status" value="1"/>
</dbReference>
<evidence type="ECO:0000259" key="4">
    <source>
        <dbReference type="PROSITE" id="PS51720"/>
    </source>
</evidence>
<dbReference type="SUPFAM" id="SSF52540">
    <property type="entry name" value="P-loop containing nucleoside triphosphate hydrolases"/>
    <property type="match status" value="1"/>
</dbReference>
<dbReference type="InterPro" id="IPR027417">
    <property type="entry name" value="P-loop_NTPase"/>
</dbReference>
<dbReference type="OrthoDB" id="431287at2759"/>
<dbReference type="Pfam" id="PF04548">
    <property type="entry name" value="AIG1"/>
    <property type="match status" value="1"/>
</dbReference>
<comment type="similarity">
    <text evidence="1">Belongs to the TRAFAC class TrmE-Era-EngA-EngB-Septin-like GTPase superfamily. AIG1/Toc34/Toc159-like paraseptin GTPase family. IAN subfamily.</text>
</comment>
<evidence type="ECO:0000313" key="6">
    <source>
        <dbReference type="Proteomes" id="UP000030746"/>
    </source>
</evidence>
<evidence type="ECO:0000256" key="1">
    <source>
        <dbReference type="ARBA" id="ARBA00008535"/>
    </source>
</evidence>
<feature type="non-terminal residue" evidence="5">
    <location>
        <position position="208"/>
    </location>
</feature>
<dbReference type="KEGG" id="lgi:LOTGIDRAFT_67565"/>
<feature type="non-terminal residue" evidence="5">
    <location>
        <position position="1"/>
    </location>
</feature>
<protein>
    <recommendedName>
        <fullName evidence="4">AIG1-type G domain-containing protein</fullName>
    </recommendedName>
</protein>
<gene>
    <name evidence="5" type="ORF">LOTGIDRAFT_67565</name>
</gene>
<dbReference type="CTD" id="20251823"/>
<dbReference type="STRING" id="225164.V4A3B6"/>
<dbReference type="RefSeq" id="XP_009057800.1">
    <property type="nucleotide sequence ID" value="XM_009059552.1"/>
</dbReference>
<evidence type="ECO:0000313" key="5">
    <source>
        <dbReference type="EMBL" id="ESO91217.1"/>
    </source>
</evidence>
<reference evidence="5 6" key="1">
    <citation type="journal article" date="2013" name="Nature">
        <title>Insights into bilaterian evolution from three spiralian genomes.</title>
        <authorList>
            <person name="Simakov O."/>
            <person name="Marletaz F."/>
            <person name="Cho S.J."/>
            <person name="Edsinger-Gonzales E."/>
            <person name="Havlak P."/>
            <person name="Hellsten U."/>
            <person name="Kuo D.H."/>
            <person name="Larsson T."/>
            <person name="Lv J."/>
            <person name="Arendt D."/>
            <person name="Savage R."/>
            <person name="Osoegawa K."/>
            <person name="de Jong P."/>
            <person name="Grimwood J."/>
            <person name="Chapman J.A."/>
            <person name="Shapiro H."/>
            <person name="Aerts A."/>
            <person name="Otillar R.P."/>
            <person name="Terry A.Y."/>
            <person name="Boore J.L."/>
            <person name="Grigoriev I.V."/>
            <person name="Lindberg D.R."/>
            <person name="Seaver E.C."/>
            <person name="Weisblat D.A."/>
            <person name="Putnam N.H."/>
            <person name="Rokhsar D.S."/>
        </authorList>
    </citation>
    <scope>NUCLEOTIDE SEQUENCE [LARGE SCALE GENOMIC DNA]</scope>
</reference>
<accession>V4A3B6</accession>
<evidence type="ECO:0000256" key="3">
    <source>
        <dbReference type="ARBA" id="ARBA00023134"/>
    </source>
</evidence>
<dbReference type="AlphaFoldDB" id="V4A3B6"/>